<feature type="transmembrane region" description="Helical" evidence="2">
    <location>
        <begin position="159"/>
        <end position="180"/>
    </location>
</feature>
<dbReference type="Pfam" id="PF02397">
    <property type="entry name" value="Bac_transf"/>
    <property type="match status" value="1"/>
</dbReference>
<dbReference type="InterPro" id="IPR003362">
    <property type="entry name" value="Bact_transf"/>
</dbReference>
<organism evidence="4 5">
    <name type="scientific">Blastopirellula sediminis</name>
    <dbReference type="NCBI Taxonomy" id="2894196"/>
    <lineage>
        <taxon>Bacteria</taxon>
        <taxon>Pseudomonadati</taxon>
        <taxon>Planctomycetota</taxon>
        <taxon>Planctomycetia</taxon>
        <taxon>Pirellulales</taxon>
        <taxon>Pirellulaceae</taxon>
        <taxon>Blastopirellula</taxon>
    </lineage>
</organism>
<keyword evidence="2" id="KW-0812">Transmembrane</keyword>
<keyword evidence="2" id="KW-1133">Transmembrane helix</keyword>
<comment type="similarity">
    <text evidence="1">Belongs to the bacterial sugar transferase family.</text>
</comment>
<accession>A0A9X1MI10</accession>
<dbReference type="Proteomes" id="UP001139103">
    <property type="component" value="Unassembled WGS sequence"/>
</dbReference>
<dbReference type="EMBL" id="JAJKFT010000002">
    <property type="protein sequence ID" value="MCC9627156.1"/>
    <property type="molecule type" value="Genomic_DNA"/>
</dbReference>
<name>A0A9X1MI10_9BACT</name>
<dbReference type="PANTHER" id="PTHR30576">
    <property type="entry name" value="COLANIC BIOSYNTHESIS UDP-GLUCOSE LIPID CARRIER TRANSFERASE"/>
    <property type="match status" value="1"/>
</dbReference>
<protein>
    <submittedName>
        <fullName evidence="4">Sugar transferase</fullName>
    </submittedName>
</protein>
<evidence type="ECO:0000256" key="1">
    <source>
        <dbReference type="ARBA" id="ARBA00006464"/>
    </source>
</evidence>
<dbReference type="RefSeq" id="WP_230215024.1">
    <property type="nucleotide sequence ID" value="NZ_JAJKFT010000002.1"/>
</dbReference>
<keyword evidence="2" id="KW-0472">Membrane</keyword>
<proteinExistence type="inferred from homology"/>
<evidence type="ECO:0000256" key="2">
    <source>
        <dbReference type="SAM" id="Phobius"/>
    </source>
</evidence>
<dbReference type="AlphaFoldDB" id="A0A9X1MI10"/>
<comment type="caution">
    <text evidence="4">The sequence shown here is derived from an EMBL/GenBank/DDBJ whole genome shotgun (WGS) entry which is preliminary data.</text>
</comment>
<gene>
    <name evidence="4" type="ORF">LOC68_01935</name>
</gene>
<reference evidence="4" key="1">
    <citation type="submission" date="2021-11" db="EMBL/GenBank/DDBJ databases">
        <title>Genome sequence.</title>
        <authorList>
            <person name="Sun Q."/>
        </authorList>
    </citation>
    <scope>NUCLEOTIDE SEQUENCE</scope>
    <source>
        <strain evidence="4">JC732</strain>
    </source>
</reference>
<evidence type="ECO:0000259" key="3">
    <source>
        <dbReference type="Pfam" id="PF02397"/>
    </source>
</evidence>
<keyword evidence="4" id="KW-0808">Transferase</keyword>
<dbReference type="PANTHER" id="PTHR30576:SF10">
    <property type="entry name" value="SLL5057 PROTEIN"/>
    <property type="match status" value="1"/>
</dbReference>
<evidence type="ECO:0000313" key="5">
    <source>
        <dbReference type="Proteomes" id="UP001139103"/>
    </source>
</evidence>
<evidence type="ECO:0000313" key="4">
    <source>
        <dbReference type="EMBL" id="MCC9627156.1"/>
    </source>
</evidence>
<feature type="domain" description="Bacterial sugar transferase" evidence="3">
    <location>
        <begin position="154"/>
        <end position="341"/>
    </location>
</feature>
<sequence>MSKMPFLQSRNGRDDKYRGLRSAEEIRFHLDCERTRSLRSGRPFAVIRFRLESNGSFKKNLAQVQRELDARLRIYDHVGLLEDRSLLILLPETDNASAATMATELRDRIGDPAWLGIAEIANAIDEGAESQEMPKDSQQVSMVSISARPLSRWKRIEDVCGALVLLALFSPIMIIAAIAVRLTSGSPVIFRQQRTGRGGKPFTMYKFRTMRNDAEARKAELMALNERDGPAFKLKRDPRVTPLGNFLRSSCIDEMPQLFNVLRGDMSLVGPRPLPCDEQAASAPWHQSRLDVTPGITCIWQAHPDRNVTFDEWMRMDIRYARQTSFFFDVRIMLATVGSILRTVIVDRLLRPARLAKSEPAAE</sequence>
<dbReference type="GO" id="GO:0016780">
    <property type="term" value="F:phosphotransferase activity, for other substituted phosphate groups"/>
    <property type="evidence" value="ECO:0007669"/>
    <property type="project" value="TreeGrafter"/>
</dbReference>
<keyword evidence="5" id="KW-1185">Reference proteome</keyword>